<name>A0A0C2MQ26_THEKT</name>
<protein>
    <submittedName>
        <fullName evidence="1">Uncharacterized protein</fullName>
    </submittedName>
</protein>
<comment type="caution">
    <text evidence="1">The sequence shown here is derived from an EMBL/GenBank/DDBJ whole genome shotgun (WGS) entry which is preliminary data.</text>
</comment>
<reference evidence="1 2" key="1">
    <citation type="journal article" date="2014" name="Genome Biol. Evol.">
        <title>The genome of the myxosporean Thelohanellus kitauei shows adaptations to nutrient acquisition within its fish host.</title>
        <authorList>
            <person name="Yang Y."/>
            <person name="Xiong J."/>
            <person name="Zhou Z."/>
            <person name="Huo F."/>
            <person name="Miao W."/>
            <person name="Ran C."/>
            <person name="Liu Y."/>
            <person name="Zhang J."/>
            <person name="Feng J."/>
            <person name="Wang M."/>
            <person name="Wang M."/>
            <person name="Wang L."/>
            <person name="Yao B."/>
        </authorList>
    </citation>
    <scope>NUCLEOTIDE SEQUENCE [LARGE SCALE GENOMIC DNA]</scope>
    <source>
        <strain evidence="1">Wuqing</strain>
    </source>
</reference>
<gene>
    <name evidence="1" type="ORF">RF11_07438</name>
</gene>
<proteinExistence type="predicted"/>
<evidence type="ECO:0000313" key="1">
    <source>
        <dbReference type="EMBL" id="KII69366.1"/>
    </source>
</evidence>
<dbReference type="EMBL" id="JWZT01002447">
    <property type="protein sequence ID" value="KII69366.1"/>
    <property type="molecule type" value="Genomic_DNA"/>
</dbReference>
<organism evidence="1 2">
    <name type="scientific">Thelohanellus kitauei</name>
    <name type="common">Myxosporean</name>
    <dbReference type="NCBI Taxonomy" id="669202"/>
    <lineage>
        <taxon>Eukaryota</taxon>
        <taxon>Metazoa</taxon>
        <taxon>Cnidaria</taxon>
        <taxon>Myxozoa</taxon>
        <taxon>Myxosporea</taxon>
        <taxon>Bivalvulida</taxon>
        <taxon>Platysporina</taxon>
        <taxon>Myxobolidae</taxon>
        <taxon>Thelohanellus</taxon>
    </lineage>
</organism>
<evidence type="ECO:0000313" key="2">
    <source>
        <dbReference type="Proteomes" id="UP000031668"/>
    </source>
</evidence>
<dbReference type="Proteomes" id="UP000031668">
    <property type="component" value="Unassembled WGS sequence"/>
</dbReference>
<sequence>MNNGYWFSEIPNVFCDEGQIHLPRGFTIMIENVIYHKKLLLWDIMNEECTRTVQRVCDIEFDRTKIFVFLSTVGLFLKQFHYTLKMVSVIQELVYEPYKII</sequence>
<accession>A0A0C2MQ26</accession>
<dbReference type="AlphaFoldDB" id="A0A0C2MQ26"/>
<keyword evidence="2" id="KW-1185">Reference proteome</keyword>